<comment type="caution">
    <text evidence="2">The sequence shown here is derived from an EMBL/GenBank/DDBJ whole genome shotgun (WGS) entry which is preliminary data.</text>
</comment>
<evidence type="ECO:0000259" key="1">
    <source>
        <dbReference type="PROSITE" id="PS51372"/>
    </source>
</evidence>
<dbReference type="GO" id="GO:0006355">
    <property type="term" value="P:regulation of DNA-templated transcription"/>
    <property type="evidence" value="ECO:0007669"/>
    <property type="project" value="InterPro"/>
</dbReference>
<dbReference type="AlphaFoldDB" id="A0A0V0QW57"/>
<dbReference type="InParanoid" id="A0A0V0QW57"/>
<organism evidence="2 3">
    <name type="scientific">Pseudocohnilembus persalinus</name>
    <name type="common">Ciliate</name>
    <dbReference type="NCBI Taxonomy" id="266149"/>
    <lineage>
        <taxon>Eukaryota</taxon>
        <taxon>Sar</taxon>
        <taxon>Alveolata</taxon>
        <taxon>Ciliophora</taxon>
        <taxon>Intramacronucleata</taxon>
        <taxon>Oligohymenophorea</taxon>
        <taxon>Scuticociliatia</taxon>
        <taxon>Philasterida</taxon>
        <taxon>Pseudocohnilembidae</taxon>
        <taxon>Pseudocohnilembus</taxon>
    </lineage>
</organism>
<gene>
    <name evidence="2" type="ORF">PPERSA_06122</name>
</gene>
<keyword evidence="3" id="KW-1185">Reference proteome</keyword>
<dbReference type="EMBL" id="LDAU01000098">
    <property type="protein sequence ID" value="KRX06240.1"/>
    <property type="molecule type" value="Genomic_DNA"/>
</dbReference>
<evidence type="ECO:0000313" key="2">
    <source>
        <dbReference type="EMBL" id="KRX06240.1"/>
    </source>
</evidence>
<dbReference type="InterPro" id="IPR011608">
    <property type="entry name" value="PRD"/>
</dbReference>
<dbReference type="Proteomes" id="UP000054937">
    <property type="component" value="Unassembled WGS sequence"/>
</dbReference>
<sequence length="612" mass="73445">MIINIEPNILFKKDQFFFKNPFIVSKEAGQQKNDSFKKFKGKQLTEKLEEYLLEFSADFVSVENMNTILELFDCINEEFQELFYNLNSENQNDFTEFLNFMLLIFRQEQFNNYPLLGIKKTMFSQEYFWDKNIVENIKEILIDNSFKSELKFLLILVMKLGLKGDDFEIQNQEFNNFMLQHCQQYTKFLKEIRTDKPEKMLNFAQQIGQKSIFSCSLQNLRQEIFYIFGILYLVLIDNQLEDGLEIFYIWGKYMLQSEFELLKFLGNSNNSKKFGNITLVQFLEADKIIVKYQKNNMTNYELKQHVVDLVECLIQHIIDPSQQGNQQHIQHEEKIRDIIQMFQNCSICFSLEKMKEYQDLKFLISKCISLVLNYFSSYNPVQQFYQTLLNSQRQQQQCIMVYDDKFVSSISFIDNYLHLLQKFEGNKEMLQQYKCWICQQSLTLKAVQIQQDDQNQKEIIQKNKNCSRCTQEINKQAYFVCQNQKCQKIKENEEENKDKEIIKQQKQQLVYCFPCAQLYKEFPRNRLNKHAFCEHIPVLQTLHDMNQNFKCQNCEQEKVKEPYYECKLCNKKYCGICSLNYQENHIDQEQLFINVLDIIREKCHLKIEISSD</sequence>
<protein>
    <recommendedName>
        <fullName evidence="1">PRD domain-containing protein</fullName>
    </recommendedName>
</protein>
<reference evidence="2 3" key="1">
    <citation type="journal article" date="2015" name="Sci. Rep.">
        <title>Genome of the facultative scuticociliatosis pathogen Pseudocohnilembus persalinus provides insight into its virulence through horizontal gene transfer.</title>
        <authorList>
            <person name="Xiong J."/>
            <person name="Wang G."/>
            <person name="Cheng J."/>
            <person name="Tian M."/>
            <person name="Pan X."/>
            <person name="Warren A."/>
            <person name="Jiang C."/>
            <person name="Yuan D."/>
            <person name="Miao W."/>
        </authorList>
    </citation>
    <scope>NUCLEOTIDE SEQUENCE [LARGE SCALE GENOMIC DNA]</scope>
    <source>
        <strain evidence="2">36N120E</strain>
    </source>
</reference>
<proteinExistence type="predicted"/>
<feature type="domain" description="PRD" evidence="1">
    <location>
        <begin position="59"/>
        <end position="167"/>
    </location>
</feature>
<name>A0A0V0QW57_PSEPJ</name>
<dbReference type="PROSITE" id="PS51372">
    <property type="entry name" value="PRD_2"/>
    <property type="match status" value="1"/>
</dbReference>
<evidence type="ECO:0000313" key="3">
    <source>
        <dbReference type="Proteomes" id="UP000054937"/>
    </source>
</evidence>
<accession>A0A0V0QW57</accession>